<dbReference type="AlphaFoldDB" id="A0A2P5AAA3"/>
<evidence type="ECO:0000256" key="1">
    <source>
        <dbReference type="ARBA" id="ARBA00022669"/>
    </source>
</evidence>
<accession>A0A2P5AAA3</accession>
<keyword evidence="2" id="KW-0611">Plant defense</keyword>
<dbReference type="PROSITE" id="PS00774">
    <property type="entry name" value="CHITINASE_19_2"/>
    <property type="match status" value="1"/>
</dbReference>
<dbReference type="GO" id="GO:0016998">
    <property type="term" value="P:cell wall macromolecule catabolic process"/>
    <property type="evidence" value="ECO:0007669"/>
    <property type="project" value="InterPro"/>
</dbReference>
<sequence length="160" mass="18235">MSAFLSSNYNYGPAGKYLGYDLLDDPDLVAENRTISFETAIWFWMTRRETKPSCHEVMVGEWIPDDGDKEANRWPGYGVTTNILNGAEECGHGGPVEVITEKRVKYFNRSCIILGVSMGENLDCYNQKPFDPYSLAHLMMKKKKEKFPRNGLLRMPVNQA</sequence>
<dbReference type="OrthoDB" id="5985073at2759"/>
<dbReference type="EMBL" id="JXTB01000727">
    <property type="protein sequence ID" value="PON33469.1"/>
    <property type="molecule type" value="Genomic_DNA"/>
</dbReference>
<reference evidence="6" key="1">
    <citation type="submission" date="2016-06" db="EMBL/GenBank/DDBJ databases">
        <title>Parallel loss of symbiosis genes in relatives of nitrogen-fixing non-legume Parasponia.</title>
        <authorList>
            <person name="Van Velzen R."/>
            <person name="Holmer R."/>
            <person name="Bu F."/>
            <person name="Rutten L."/>
            <person name="Van Zeijl A."/>
            <person name="Liu W."/>
            <person name="Santuari L."/>
            <person name="Cao Q."/>
            <person name="Sharma T."/>
            <person name="Shen D."/>
            <person name="Roswanjaya Y."/>
            <person name="Wardhani T."/>
            <person name="Kalhor M.S."/>
            <person name="Jansen J."/>
            <person name="Van den Hoogen J."/>
            <person name="Gungor B."/>
            <person name="Hartog M."/>
            <person name="Hontelez J."/>
            <person name="Verver J."/>
            <person name="Yang W.-C."/>
            <person name="Schijlen E."/>
            <person name="Repin R."/>
            <person name="Schilthuizen M."/>
            <person name="Schranz E."/>
            <person name="Heidstra R."/>
            <person name="Miyata K."/>
            <person name="Fedorova E."/>
            <person name="Kohlen W."/>
            <person name="Bisseling T."/>
            <person name="Smit S."/>
            <person name="Geurts R."/>
        </authorList>
    </citation>
    <scope>NUCLEOTIDE SEQUENCE [LARGE SCALE GENOMIC DNA]</scope>
    <source>
        <strain evidence="6">cv. WU1-14</strain>
    </source>
</reference>
<dbReference type="GO" id="GO:0050832">
    <property type="term" value="P:defense response to fungus"/>
    <property type="evidence" value="ECO:0007669"/>
    <property type="project" value="TreeGrafter"/>
</dbReference>
<dbReference type="GO" id="GO:0008061">
    <property type="term" value="F:chitin binding"/>
    <property type="evidence" value="ECO:0007669"/>
    <property type="project" value="UniProtKB-KW"/>
</dbReference>
<evidence type="ECO:0000259" key="4">
    <source>
        <dbReference type="PROSITE" id="PS00774"/>
    </source>
</evidence>
<dbReference type="GO" id="GO:0004568">
    <property type="term" value="F:chitinase activity"/>
    <property type="evidence" value="ECO:0007669"/>
    <property type="project" value="InterPro"/>
</dbReference>
<dbReference type="SUPFAM" id="SSF53955">
    <property type="entry name" value="Lysozyme-like"/>
    <property type="match status" value="1"/>
</dbReference>
<organism evidence="5 6">
    <name type="scientific">Parasponia andersonii</name>
    <name type="common">Sponia andersonii</name>
    <dbReference type="NCBI Taxonomy" id="3476"/>
    <lineage>
        <taxon>Eukaryota</taxon>
        <taxon>Viridiplantae</taxon>
        <taxon>Streptophyta</taxon>
        <taxon>Embryophyta</taxon>
        <taxon>Tracheophyta</taxon>
        <taxon>Spermatophyta</taxon>
        <taxon>Magnoliopsida</taxon>
        <taxon>eudicotyledons</taxon>
        <taxon>Gunneridae</taxon>
        <taxon>Pentapetalae</taxon>
        <taxon>rosids</taxon>
        <taxon>fabids</taxon>
        <taxon>Rosales</taxon>
        <taxon>Cannabaceae</taxon>
        <taxon>Parasponia</taxon>
    </lineage>
</organism>
<dbReference type="Gene3D" id="1.10.530.10">
    <property type="match status" value="1"/>
</dbReference>
<evidence type="ECO:0000256" key="3">
    <source>
        <dbReference type="ARBA" id="ARBA00023157"/>
    </source>
</evidence>
<dbReference type="PANTHER" id="PTHR22595:SF79">
    <property type="entry name" value="CHITINASE 12"/>
    <property type="match status" value="1"/>
</dbReference>
<dbReference type="STRING" id="3476.A0A2P5AAA3"/>
<dbReference type="PANTHER" id="PTHR22595">
    <property type="entry name" value="CHITINASE-RELATED"/>
    <property type="match status" value="1"/>
</dbReference>
<keyword evidence="5" id="KW-0378">Hydrolase</keyword>
<proteinExistence type="predicted"/>
<dbReference type="Pfam" id="PF00182">
    <property type="entry name" value="Glyco_hydro_19"/>
    <property type="match status" value="1"/>
</dbReference>
<keyword evidence="1" id="KW-0147">Chitin-binding</keyword>
<dbReference type="Proteomes" id="UP000237105">
    <property type="component" value="Unassembled WGS sequence"/>
</dbReference>
<gene>
    <name evidence="5" type="ORF">PanWU01x14_352460</name>
</gene>
<dbReference type="CDD" id="cd00325">
    <property type="entry name" value="chitinase_GH19"/>
    <property type="match status" value="1"/>
</dbReference>
<protein>
    <submittedName>
        <fullName evidence="5">Glycoside hydrolase</fullName>
    </submittedName>
</protein>
<dbReference type="GO" id="GO:0006032">
    <property type="term" value="P:chitin catabolic process"/>
    <property type="evidence" value="ECO:0007669"/>
    <property type="project" value="InterPro"/>
</dbReference>
<dbReference type="InterPro" id="IPR000726">
    <property type="entry name" value="Glyco_hydro_19_cat"/>
</dbReference>
<comment type="caution">
    <text evidence="5">The sequence shown here is derived from an EMBL/GenBank/DDBJ whole genome shotgun (WGS) entry which is preliminary data.</text>
</comment>
<evidence type="ECO:0000313" key="6">
    <source>
        <dbReference type="Proteomes" id="UP000237105"/>
    </source>
</evidence>
<keyword evidence="6" id="KW-1185">Reference proteome</keyword>
<name>A0A2P5AAA3_PARAD</name>
<evidence type="ECO:0000256" key="2">
    <source>
        <dbReference type="ARBA" id="ARBA00022821"/>
    </source>
</evidence>
<evidence type="ECO:0000313" key="5">
    <source>
        <dbReference type="EMBL" id="PON33469.1"/>
    </source>
</evidence>
<dbReference type="InterPro" id="IPR023346">
    <property type="entry name" value="Lysozyme-like_dom_sf"/>
</dbReference>
<keyword evidence="3" id="KW-1015">Disulfide bond</keyword>
<feature type="domain" description="Glycoside hydrolase family 19 catalytic" evidence="4">
    <location>
        <begin position="35"/>
        <end position="45"/>
    </location>
</feature>